<dbReference type="HOGENOM" id="CLU_023194_6_0_0"/>
<evidence type="ECO:0000313" key="5">
    <source>
        <dbReference type="Proteomes" id="UP000014227"/>
    </source>
</evidence>
<dbReference type="Proteomes" id="UP000014227">
    <property type="component" value="Chromosome I"/>
</dbReference>
<dbReference type="AlphaFoldDB" id="S0ETL7"/>
<dbReference type="PATRIC" id="fig|1303518.3.peg.1024"/>
<dbReference type="EMBL" id="HF951689">
    <property type="protein sequence ID" value="CCW34833.1"/>
    <property type="molecule type" value="Genomic_DNA"/>
</dbReference>
<sequence length="378" mass="41048">MDFVVNVTTDTTPTRIGIIGCGNVSGIYFGAGKRFQNLEIVACADMLMERAKAQAEKYGVPKVLSVDQLLADPEVEIVVNLTIPKAHAEVALAALEAGKHVYCEKPLAVSREQGRHMISLARQKGLRIGCAPDTFLGGGHQTCRKLIDEGVIGEPVAASAFMLCHGHESWHPDPEFYYDKEGGGPLLDMGPYYLTALINMIGGIRRVAGAARITFPERTITSQKKYGTKIVVGTPTHIASTLDFHTGAISTLVTSFDVWAHHMPNIEVYGAEGSLLVPDPNGFGGRVLVKRHDEPEWREVPLVYGYTDNARGLGVADMAAAIRSGRPHRASGDLAFHVLDVMLGILESSEQNRHYFPETTVERPKALPLGLQDGEIDL</sequence>
<dbReference type="STRING" id="454171.CP488_00145"/>
<dbReference type="InterPro" id="IPR000683">
    <property type="entry name" value="Gfo/Idh/MocA-like_OxRdtase_N"/>
</dbReference>
<evidence type="ECO:0000259" key="2">
    <source>
        <dbReference type="Pfam" id="PF01408"/>
    </source>
</evidence>
<feature type="domain" description="Gfo/Idh/MocA-like oxidoreductase N-terminal" evidence="2">
    <location>
        <begin position="15"/>
        <end position="128"/>
    </location>
</feature>
<accession>S0ETL7</accession>
<dbReference type="InterPro" id="IPR055170">
    <property type="entry name" value="GFO_IDH_MocA-like_dom"/>
</dbReference>
<evidence type="ECO:0000259" key="3">
    <source>
        <dbReference type="Pfam" id="PF22725"/>
    </source>
</evidence>
<reference evidence="5" key="1">
    <citation type="submission" date="2013-03" db="EMBL/GenBank/DDBJ databases">
        <title>Genome sequence of Chthonomonas calidirosea, the first sequenced genome from the Armatimonadetes phylum (formally candidate division OP10).</title>
        <authorList>
            <person name="Lee K.C.Y."/>
            <person name="Morgan X.C."/>
            <person name="Dunfield P.F."/>
            <person name="Tamas I."/>
            <person name="Houghton K.M."/>
            <person name="Vyssotski M."/>
            <person name="Ryan J.L.J."/>
            <person name="Lagutin K."/>
            <person name="McDonald I.R."/>
            <person name="Stott M.B."/>
        </authorList>
    </citation>
    <scope>NUCLEOTIDE SEQUENCE [LARGE SCALE GENOMIC DNA]</scope>
    <source>
        <strain evidence="5">DSM 23976 / ICMP 18418 / T49</strain>
    </source>
</reference>
<dbReference type="RefSeq" id="WP_016482383.1">
    <property type="nucleotide sequence ID" value="NC_021487.1"/>
</dbReference>
<dbReference type="InterPro" id="IPR036291">
    <property type="entry name" value="NAD(P)-bd_dom_sf"/>
</dbReference>
<dbReference type="SUPFAM" id="SSF51735">
    <property type="entry name" value="NAD(P)-binding Rossmann-fold domains"/>
    <property type="match status" value="1"/>
</dbReference>
<dbReference type="eggNOG" id="COG0673">
    <property type="taxonomic scope" value="Bacteria"/>
</dbReference>
<dbReference type="Pfam" id="PF01408">
    <property type="entry name" value="GFO_IDH_MocA"/>
    <property type="match status" value="1"/>
</dbReference>
<dbReference type="SUPFAM" id="SSF55347">
    <property type="entry name" value="Glyceraldehyde-3-phosphate dehydrogenase-like, C-terminal domain"/>
    <property type="match status" value="1"/>
</dbReference>
<proteinExistence type="predicted"/>
<dbReference type="InterPro" id="IPR050463">
    <property type="entry name" value="Gfo/Idh/MocA_oxidrdct_glycsds"/>
</dbReference>
<protein>
    <submittedName>
        <fullName evidence="4">Predicted dehydrogenases and related proteins</fullName>
    </submittedName>
</protein>
<organism evidence="4 5">
    <name type="scientific">Chthonomonas calidirosea (strain DSM 23976 / ICMP 18418 / T49)</name>
    <dbReference type="NCBI Taxonomy" id="1303518"/>
    <lineage>
        <taxon>Bacteria</taxon>
        <taxon>Bacillati</taxon>
        <taxon>Armatimonadota</taxon>
        <taxon>Chthonomonadia</taxon>
        <taxon>Chthonomonadales</taxon>
        <taxon>Chthonomonadaceae</taxon>
        <taxon>Chthonomonas</taxon>
    </lineage>
</organism>
<dbReference type="KEGG" id="ccz:CCALI_01011"/>
<dbReference type="Pfam" id="PF22725">
    <property type="entry name" value="GFO_IDH_MocA_C3"/>
    <property type="match status" value="1"/>
</dbReference>
<gene>
    <name evidence="4" type="ORF">CCALI_01011</name>
</gene>
<dbReference type="OrthoDB" id="9776544at2"/>
<dbReference type="PANTHER" id="PTHR43818:SF11">
    <property type="entry name" value="BCDNA.GH03377"/>
    <property type="match status" value="1"/>
</dbReference>
<dbReference type="PANTHER" id="PTHR43818">
    <property type="entry name" value="BCDNA.GH03377"/>
    <property type="match status" value="1"/>
</dbReference>
<name>S0ETL7_CHTCT</name>
<evidence type="ECO:0000256" key="1">
    <source>
        <dbReference type="ARBA" id="ARBA00023002"/>
    </source>
</evidence>
<evidence type="ECO:0000313" key="4">
    <source>
        <dbReference type="EMBL" id="CCW34833.1"/>
    </source>
</evidence>
<dbReference type="InParanoid" id="S0ETL7"/>
<dbReference type="Gene3D" id="3.30.360.10">
    <property type="entry name" value="Dihydrodipicolinate Reductase, domain 2"/>
    <property type="match status" value="1"/>
</dbReference>
<keyword evidence="1" id="KW-0560">Oxidoreductase</keyword>
<keyword evidence="5" id="KW-1185">Reference proteome</keyword>
<dbReference type="Gene3D" id="3.40.50.720">
    <property type="entry name" value="NAD(P)-binding Rossmann-like Domain"/>
    <property type="match status" value="1"/>
</dbReference>
<dbReference type="GO" id="GO:0016491">
    <property type="term" value="F:oxidoreductase activity"/>
    <property type="evidence" value="ECO:0007669"/>
    <property type="project" value="UniProtKB-KW"/>
</dbReference>
<feature type="domain" description="GFO/IDH/MocA-like oxidoreductase" evidence="3">
    <location>
        <begin position="140"/>
        <end position="275"/>
    </location>
</feature>
<dbReference type="GO" id="GO:0000166">
    <property type="term" value="F:nucleotide binding"/>
    <property type="evidence" value="ECO:0007669"/>
    <property type="project" value="InterPro"/>
</dbReference>